<evidence type="ECO:0000256" key="9">
    <source>
        <dbReference type="SAM" id="MobiDB-lite"/>
    </source>
</evidence>
<dbReference type="CDD" id="cd11386">
    <property type="entry name" value="MCP_signal"/>
    <property type="match status" value="1"/>
</dbReference>
<gene>
    <name evidence="14" type="ORF">OMM_01863</name>
</gene>
<evidence type="ECO:0000256" key="3">
    <source>
        <dbReference type="ARBA" id="ARBA00022500"/>
    </source>
</evidence>
<dbReference type="GO" id="GO:0006935">
    <property type="term" value="P:chemotaxis"/>
    <property type="evidence" value="ECO:0007669"/>
    <property type="project" value="UniProtKB-KW"/>
</dbReference>
<dbReference type="PROSITE" id="PS50111">
    <property type="entry name" value="CHEMOTAXIS_TRANSDUC_2"/>
    <property type="match status" value="1"/>
</dbReference>
<evidence type="ECO:0000256" key="7">
    <source>
        <dbReference type="ARBA" id="ARBA00029447"/>
    </source>
</evidence>
<dbReference type="InterPro" id="IPR051310">
    <property type="entry name" value="MCP_chemotaxis"/>
</dbReference>
<keyword evidence="6 10" id="KW-0472">Membrane</keyword>
<dbReference type="SUPFAM" id="SSF55785">
    <property type="entry name" value="PYP-like sensor domain (PAS domain)"/>
    <property type="match status" value="1"/>
</dbReference>
<feature type="region of interest" description="Disordered" evidence="9">
    <location>
        <begin position="1191"/>
        <end position="1216"/>
    </location>
</feature>
<dbReference type="CDD" id="cd00130">
    <property type="entry name" value="PAS"/>
    <property type="match status" value="1"/>
</dbReference>
<comment type="subcellular location">
    <subcellularLocation>
        <location evidence="1">Cell membrane</location>
        <topology evidence="1">Multi-pass membrane protein</topology>
    </subcellularLocation>
</comment>
<feature type="domain" description="PAS" evidence="12">
    <location>
        <begin position="638"/>
        <end position="683"/>
    </location>
</feature>
<dbReference type="GO" id="GO:0005886">
    <property type="term" value="C:plasma membrane"/>
    <property type="evidence" value="ECO:0007669"/>
    <property type="project" value="UniProtKB-SubCell"/>
</dbReference>
<dbReference type="Pfam" id="PF18947">
    <property type="entry name" value="HAMP_2"/>
    <property type="match status" value="2"/>
</dbReference>
<dbReference type="InterPro" id="IPR013656">
    <property type="entry name" value="PAS_4"/>
</dbReference>
<dbReference type="PANTHER" id="PTHR43531:SF11">
    <property type="entry name" value="METHYL-ACCEPTING CHEMOTAXIS PROTEIN 3"/>
    <property type="match status" value="1"/>
</dbReference>
<keyword evidence="4 10" id="KW-0812">Transmembrane</keyword>
<accession>A0A1V1PBM4</accession>
<feature type="domain" description="HAMP" evidence="13">
    <location>
        <begin position="797"/>
        <end position="849"/>
    </location>
</feature>
<dbReference type="InterPro" id="IPR035965">
    <property type="entry name" value="PAS-like_dom_sf"/>
</dbReference>
<dbReference type="SMART" id="SM00283">
    <property type="entry name" value="MA"/>
    <property type="match status" value="1"/>
</dbReference>
<dbReference type="GO" id="GO:0007165">
    <property type="term" value="P:signal transduction"/>
    <property type="evidence" value="ECO:0007669"/>
    <property type="project" value="UniProtKB-KW"/>
</dbReference>
<dbReference type="PROSITE" id="PS50885">
    <property type="entry name" value="HAMP"/>
    <property type="match status" value="3"/>
</dbReference>
<dbReference type="InterPro" id="IPR000014">
    <property type="entry name" value="PAS"/>
</dbReference>
<evidence type="ECO:0000259" key="11">
    <source>
        <dbReference type="PROSITE" id="PS50111"/>
    </source>
</evidence>
<dbReference type="Proteomes" id="UP000189670">
    <property type="component" value="Unassembled WGS sequence"/>
</dbReference>
<evidence type="ECO:0000313" key="15">
    <source>
        <dbReference type="Proteomes" id="UP000189670"/>
    </source>
</evidence>
<comment type="caution">
    <text evidence="14">The sequence shown here is derived from an EMBL/GenBank/DDBJ whole genome shotgun (WGS) entry which is preliminary data.</text>
</comment>
<evidence type="ECO:0000256" key="10">
    <source>
        <dbReference type="SAM" id="Phobius"/>
    </source>
</evidence>
<dbReference type="InterPro" id="IPR003660">
    <property type="entry name" value="HAMP_dom"/>
</dbReference>
<keyword evidence="8" id="KW-0807">Transducer</keyword>
<evidence type="ECO:0000259" key="12">
    <source>
        <dbReference type="PROSITE" id="PS50112"/>
    </source>
</evidence>
<dbReference type="InterPro" id="IPR004089">
    <property type="entry name" value="MCPsignal_dom"/>
</dbReference>
<organism evidence="14 15">
    <name type="scientific">Candidatus Magnetoglobus multicellularis str. Araruama</name>
    <dbReference type="NCBI Taxonomy" id="890399"/>
    <lineage>
        <taxon>Bacteria</taxon>
        <taxon>Pseudomonadati</taxon>
        <taxon>Thermodesulfobacteriota</taxon>
        <taxon>Desulfobacteria</taxon>
        <taxon>Desulfobacterales</taxon>
        <taxon>Desulfobacteraceae</taxon>
        <taxon>Candidatus Magnetoglobus</taxon>
    </lineage>
</organism>
<dbReference type="PANTHER" id="PTHR43531">
    <property type="entry name" value="PROTEIN ICFG"/>
    <property type="match status" value="1"/>
</dbReference>
<dbReference type="Gene3D" id="1.10.287.950">
    <property type="entry name" value="Methyl-accepting chemotaxis protein"/>
    <property type="match status" value="1"/>
</dbReference>
<evidence type="ECO:0000256" key="1">
    <source>
        <dbReference type="ARBA" id="ARBA00004651"/>
    </source>
</evidence>
<evidence type="ECO:0000313" key="14">
    <source>
        <dbReference type="EMBL" id="ETR72251.1"/>
    </source>
</evidence>
<evidence type="ECO:0000259" key="13">
    <source>
        <dbReference type="PROSITE" id="PS50885"/>
    </source>
</evidence>
<evidence type="ECO:0000256" key="2">
    <source>
        <dbReference type="ARBA" id="ARBA00022475"/>
    </source>
</evidence>
<dbReference type="PROSITE" id="PS50112">
    <property type="entry name" value="PAS"/>
    <property type="match status" value="1"/>
</dbReference>
<proteinExistence type="inferred from homology"/>
<dbReference type="SUPFAM" id="SSF158472">
    <property type="entry name" value="HAMP domain-like"/>
    <property type="match status" value="1"/>
</dbReference>
<dbReference type="NCBIfam" id="TIGR00229">
    <property type="entry name" value="sensory_box"/>
    <property type="match status" value="1"/>
</dbReference>
<keyword evidence="5 10" id="KW-1133">Transmembrane helix</keyword>
<evidence type="ECO:0000256" key="6">
    <source>
        <dbReference type="ARBA" id="ARBA00023136"/>
    </source>
</evidence>
<dbReference type="SMART" id="SM00091">
    <property type="entry name" value="PAS"/>
    <property type="match status" value="1"/>
</dbReference>
<comment type="similarity">
    <text evidence="7">Belongs to the methyl-accepting chemotaxis (MCP) protein family.</text>
</comment>
<dbReference type="Gene3D" id="3.30.450.20">
    <property type="entry name" value="PAS domain"/>
    <property type="match status" value="3"/>
</dbReference>
<dbReference type="FunFam" id="1.10.287.950:FF:000001">
    <property type="entry name" value="Methyl-accepting chemotaxis sensory transducer"/>
    <property type="match status" value="1"/>
</dbReference>
<evidence type="ECO:0000256" key="5">
    <source>
        <dbReference type="ARBA" id="ARBA00022989"/>
    </source>
</evidence>
<dbReference type="SMART" id="SM00304">
    <property type="entry name" value="HAMP"/>
    <property type="match status" value="3"/>
</dbReference>
<feature type="domain" description="Methyl-accepting transducer" evidence="11">
    <location>
        <begin position="945"/>
        <end position="1174"/>
    </location>
</feature>
<dbReference type="Pfam" id="PF00672">
    <property type="entry name" value="HAMP"/>
    <property type="match status" value="1"/>
</dbReference>
<dbReference type="SUPFAM" id="SSF58104">
    <property type="entry name" value="Methyl-accepting chemotaxis protein (MCP) signaling domain"/>
    <property type="match status" value="1"/>
</dbReference>
<dbReference type="Gene3D" id="1.20.120.1530">
    <property type="match status" value="1"/>
</dbReference>
<feature type="domain" description="HAMP" evidence="13">
    <location>
        <begin position="592"/>
        <end position="644"/>
    </location>
</feature>
<dbReference type="Pfam" id="PF08448">
    <property type="entry name" value="PAS_4"/>
    <property type="match status" value="1"/>
</dbReference>
<keyword evidence="2" id="KW-1003">Cell membrane</keyword>
<reference evidence="15" key="1">
    <citation type="submission" date="2012-11" db="EMBL/GenBank/DDBJ databases">
        <authorList>
            <person name="Lucero-Rivera Y.E."/>
            <person name="Tovar-Ramirez D."/>
        </authorList>
    </citation>
    <scope>NUCLEOTIDE SEQUENCE [LARGE SCALE GENOMIC DNA]</scope>
    <source>
        <strain evidence="15">Araruama</strain>
    </source>
</reference>
<dbReference type="Pfam" id="PF02743">
    <property type="entry name" value="dCache_1"/>
    <property type="match status" value="1"/>
</dbReference>
<dbReference type="AlphaFoldDB" id="A0A1V1PBM4"/>
<sequence length="1234" mass="136160">MQKIKDLSLKVKLLVAFMVVGILPLTIGEYLCLSNAEKALNDQALMQLESIRQIKKDDLENFFHERQMDLSVLSRTIHTITTDTHKRLKTIQQLKKNRLESWFHTLETTIHMLKDNPFTAVALYKFNQAFVKDNKRTNLATWQKTEKEYGITFENIKSDSNVYDIFLISPSGDILYTVEKESDLGQNISSLQLKNTGLAQVFRQSKNTAIAISDFAAYPPSDNKPNAFIAGGVYDKGKNYLGVVAIQVPIKIIDSIVQNRSGMGKTGETYLVGKQHGQCLLRSNCLIKKGQLNDPINHEFVKKALNGKKGWTYHLNESNTLEMVLYEPLAIKGLNWGIVSLETIEESIAHKSEGELKDYCQNFIASYDYSDLFLIDSDGFVFYTATKESDYQTNMLHGKYSDSGLGRLIKQVVKTRKFGFADFEPYAPSKGKPSAFIAQPITHNGTVDIVVALQLSLRAINHIMQQRAGMGETGESYLVGPDQLMRSDSFLDPTHHSVDASFRNPSKGKVDTKASRTSLAGECGKEIIMDYNGNPVLSAYCPLSVYDKHWALIVEIDRQEAFAPVYLMQKIIVGIVVVTIVIIILISLFTANSIMVPIQRILQFIDRVRSGDKQIVLKMDSKDEIGQMGNALNEMVSGQRALQYNLDNLPTPVMEIDKNYTVQYMNHAALNFLGLSMKDVVGKKCHSFFKTDHCQTSDCACNRAMASQQSYTADTVADPEGKDVPIRYTGFPVKDENGAISGAIEFVLDVSGERTINSAIVEIIHAINDGDFSKRGDAEIFTGNYRELVMNVNNIVAAFETPLRRIQDYVDRISRGEIPERITDEAKGDFKKLNDNFNQCIDAINNLVKDANDLVDAAIAGRLDTRANVSNHQGDFAKVVKGINDTLDAVLMPINEAQTVLERMSDGDLTSKITGDYHGDHALIKDAINKTLTSLNQILEEVADVSDNVSASAVQLNSASQNLAEGSQEQAASVEEITASVHETDQQIRQNSENTDTANTLVSETNDAASTGQAEMNNLSQAMNAINESAQNISKIIKVIDEIAFQTNILALNAAVEAARAGQHGKGFAVVAQEVRNLAGRSAQAAKETAELIDNSNKKAVDGVQIAERTGVALTHVVENVQKVKNIMGEIAVANKEQTQAMGQINEGMGQINTAVQNISSQSEETASAATQLSAQSDNLKAQLAKFKLLSTENKQRQEAPKRMPRKSLPINTTEQNPQVALPIDTDVRGFGDF</sequence>
<protein>
    <submittedName>
        <fullName evidence="14">Methyl-accepting chemotaxis protein</fullName>
    </submittedName>
</protein>
<name>A0A1V1PBM4_9BACT</name>
<keyword evidence="3" id="KW-0145">Chemotaxis</keyword>
<evidence type="ECO:0000256" key="8">
    <source>
        <dbReference type="PROSITE-ProRule" id="PRU00284"/>
    </source>
</evidence>
<feature type="domain" description="HAMP" evidence="13">
    <location>
        <begin position="888"/>
        <end position="940"/>
    </location>
</feature>
<feature type="transmembrane region" description="Helical" evidence="10">
    <location>
        <begin position="571"/>
        <end position="591"/>
    </location>
</feature>
<dbReference type="Gene3D" id="1.10.8.500">
    <property type="entry name" value="HAMP domain in histidine kinase"/>
    <property type="match status" value="1"/>
</dbReference>
<dbReference type="GO" id="GO:0004888">
    <property type="term" value="F:transmembrane signaling receptor activity"/>
    <property type="evidence" value="ECO:0007669"/>
    <property type="project" value="TreeGrafter"/>
</dbReference>
<dbReference type="EMBL" id="ATBP01000167">
    <property type="protein sequence ID" value="ETR72251.1"/>
    <property type="molecule type" value="Genomic_DNA"/>
</dbReference>
<dbReference type="CDD" id="cd06225">
    <property type="entry name" value="HAMP"/>
    <property type="match status" value="1"/>
</dbReference>
<evidence type="ECO:0000256" key="4">
    <source>
        <dbReference type="ARBA" id="ARBA00022692"/>
    </source>
</evidence>
<dbReference type="InterPro" id="IPR033479">
    <property type="entry name" value="dCache_1"/>
</dbReference>
<dbReference type="Pfam" id="PF00015">
    <property type="entry name" value="MCPsignal"/>
    <property type="match status" value="1"/>
</dbReference>